<dbReference type="Gene3D" id="3.40.390.10">
    <property type="entry name" value="Collagenase (Catalytic Domain)"/>
    <property type="match status" value="1"/>
</dbReference>
<sequence>MKRILLAAAFALGLLLVLLPAAVRGEWSSRSQTAIISAERSLDANAGKTGTQPAISAKTLAQAQSDEDETAPAPSNLMPFEQATKGTERLNGLFTLYRDRAGGNLYAEIKPEQLNVNYLCTITMESGIGQGGIYSGLPLKDFLFNFRRVGNKLQFVVPNVFFRTRPGDPLQRSIKRSFSDSVLQALTIRSIHPQRKSLLIDLKPLFLSDLPQLSQFLADMLGSAYNVEAGKASFGPVQVFPLNVELESDYGITGAMGGEPPPFLSALPDSNTFNLRVRYSLSQLPANHDYRPRLADDRVGYFISAYQDFSDDSPREPFVRYIQRWHLKKKDPDALLSLPEKPIVFWIENTVPLEYREAVRDGVLMWNKAFEQAGFKDAIEVRQMPDNATWNPADVRYNTIRWLSSFDADFAGMGPVRVNPLTGQILDADILIDANFARYLKRTYQTFSQSQQSQSAQKPLTSRSRLCGDGMATPLSKSMSAPALKSRRMLQRLGNYDLCYGAEASRQLTIGAMSLSMLHSAAPGSNAMKQFVQSYLRSLIAHEVGHTLGLRHNFRGSAMLSPAELNNTTITHQNGLVSSVMDYSAINLAPQGTPQGDYFTQTVGPYDKWAIAYGYTPSNALVPQAEMRLLDKIAGRAPEPALAYATDEDIYAGLDPLATPFDLSGDLLTYAPWQMENALKMWQTLDQSSPTKGESFSDVRQKFDEIFYYYFQYSRFLTTYVGGQSFNRFRSGDVAGRLPFEPVPAEQQRQALALLQTHVFDANKFRFSPAFLNKLAPSRWEHWGEEAQMDSLDYPIHDRILSLQARVLYDLLNTDRLSRLRDADLKTHGQSFALPELFGTLQTAIWGEMFKPEEKLQLSSLRRGLQREHLKALTNMVLRTADVPDDARTLAWYELKQLANALDRVLKRQGRDANIETRAYLEETRDRLAKILDAKLQTQ</sequence>
<dbReference type="Proteomes" id="UP001476950">
    <property type="component" value="Unassembled WGS sequence"/>
</dbReference>
<dbReference type="InterPro" id="IPR033413">
    <property type="entry name" value="DUF5117"/>
</dbReference>
<dbReference type="Pfam" id="PF17148">
    <property type="entry name" value="DUF5117"/>
    <property type="match status" value="1"/>
</dbReference>
<feature type="domain" description="EcxA zinc-binding" evidence="1">
    <location>
        <begin position="526"/>
        <end position="849"/>
    </location>
</feature>
<keyword evidence="3" id="KW-0378">Hydrolase</keyword>
<dbReference type="InterPro" id="IPR034032">
    <property type="entry name" value="Zn_MMP-like_bac"/>
</dbReference>
<dbReference type="GO" id="GO:0008237">
    <property type="term" value="F:metallopeptidase activity"/>
    <property type="evidence" value="ECO:0007669"/>
    <property type="project" value="UniProtKB-KW"/>
</dbReference>
<organism evidence="3 4">
    <name type="scientific">Stenomitos frigidus AS-A4</name>
    <dbReference type="NCBI Taxonomy" id="2933935"/>
    <lineage>
        <taxon>Bacteria</taxon>
        <taxon>Bacillati</taxon>
        <taxon>Cyanobacteriota</taxon>
        <taxon>Cyanophyceae</taxon>
        <taxon>Leptolyngbyales</taxon>
        <taxon>Leptolyngbyaceae</taxon>
        <taxon>Stenomitos</taxon>
    </lineage>
</organism>
<evidence type="ECO:0000259" key="1">
    <source>
        <dbReference type="Pfam" id="PF16313"/>
    </source>
</evidence>
<comment type="caution">
    <text evidence="3">The sequence shown here is derived from an EMBL/GenBank/DDBJ whole genome shotgun (WGS) entry which is preliminary data.</text>
</comment>
<accession>A0ABV0KDN8</accession>
<dbReference type="Pfam" id="PF16313">
    <property type="entry name" value="DUF4953"/>
    <property type="match status" value="1"/>
</dbReference>
<protein>
    <submittedName>
        <fullName evidence="3">Zinc-dependent metalloprotease</fullName>
    </submittedName>
</protein>
<keyword evidence="4" id="KW-1185">Reference proteome</keyword>
<dbReference type="RefSeq" id="WP_190450284.1">
    <property type="nucleotide sequence ID" value="NZ_JAMPLM010000002.1"/>
</dbReference>
<dbReference type="PANTHER" id="PTHR38478">
    <property type="entry name" value="PEPTIDASE M1A AND M12B"/>
    <property type="match status" value="1"/>
</dbReference>
<gene>
    <name evidence="3" type="ORF">NDI38_02605</name>
</gene>
<feature type="domain" description="DUF5117" evidence="2">
    <location>
        <begin position="140"/>
        <end position="330"/>
    </location>
</feature>
<evidence type="ECO:0000313" key="4">
    <source>
        <dbReference type="Proteomes" id="UP001476950"/>
    </source>
</evidence>
<name>A0ABV0KDN8_9CYAN</name>
<proteinExistence type="predicted"/>
<dbReference type="InterPro" id="IPR024079">
    <property type="entry name" value="MetalloPept_cat_dom_sf"/>
</dbReference>
<evidence type="ECO:0000259" key="2">
    <source>
        <dbReference type="Pfam" id="PF17148"/>
    </source>
</evidence>
<dbReference type="SUPFAM" id="SSF55486">
    <property type="entry name" value="Metalloproteases ('zincins'), catalytic domain"/>
    <property type="match status" value="1"/>
</dbReference>
<dbReference type="EMBL" id="JAMPLM010000002">
    <property type="protein sequence ID" value="MEP1057310.1"/>
    <property type="molecule type" value="Genomic_DNA"/>
</dbReference>
<reference evidence="3 4" key="1">
    <citation type="submission" date="2022-04" db="EMBL/GenBank/DDBJ databases">
        <title>Positive selection, recombination, and allopatry shape intraspecific diversity of widespread and dominant cyanobacteria.</title>
        <authorList>
            <person name="Wei J."/>
            <person name="Shu W."/>
            <person name="Hu C."/>
        </authorList>
    </citation>
    <scope>NUCLEOTIDE SEQUENCE [LARGE SCALE GENOMIC DNA]</scope>
    <source>
        <strain evidence="3 4">AS-A4</strain>
    </source>
</reference>
<dbReference type="InterPro" id="IPR032534">
    <property type="entry name" value="EcxA_zinc-bd"/>
</dbReference>
<dbReference type="PANTHER" id="PTHR38478:SF1">
    <property type="entry name" value="ZINC DEPENDENT METALLOPROTEASE DOMAIN LIPOPROTEIN"/>
    <property type="match status" value="1"/>
</dbReference>
<keyword evidence="3" id="KW-0645">Protease</keyword>
<evidence type="ECO:0000313" key="3">
    <source>
        <dbReference type="EMBL" id="MEP1057310.1"/>
    </source>
</evidence>
<dbReference type="CDD" id="cd04276">
    <property type="entry name" value="ZnMc_MMP_like_2"/>
    <property type="match status" value="1"/>
</dbReference>
<keyword evidence="3" id="KW-0482">Metalloprotease</keyword>